<dbReference type="InterPro" id="IPR011141">
    <property type="entry name" value="Polyketide_synthase_type-III"/>
</dbReference>
<dbReference type="InterPro" id="IPR012328">
    <property type="entry name" value="Chalcone/stilbene_synt_C"/>
</dbReference>
<evidence type="ECO:0000256" key="4">
    <source>
        <dbReference type="PIRSR" id="PIRSR000451-1"/>
    </source>
</evidence>
<feature type="domain" description="Chalcone/stilbene synthase N-terminal" evidence="5">
    <location>
        <begin position="102"/>
        <end position="204"/>
    </location>
</feature>
<dbReference type="Proteomes" id="UP000434639">
    <property type="component" value="Unassembled WGS sequence"/>
</dbReference>
<dbReference type="PANTHER" id="PTHR11877">
    <property type="entry name" value="HYDROXYMETHYLGLUTARYL-COA SYNTHASE"/>
    <property type="match status" value="1"/>
</dbReference>
<evidence type="ECO:0000259" key="6">
    <source>
        <dbReference type="Pfam" id="PF02797"/>
    </source>
</evidence>
<dbReference type="SUPFAM" id="SSF53901">
    <property type="entry name" value="Thiolase-like"/>
    <property type="match status" value="2"/>
</dbReference>
<dbReference type="PANTHER" id="PTHR11877:SF99">
    <property type="entry name" value="1,3,6,8-TETRAHYDROXYNAPHTHALENE SYNTHASE"/>
    <property type="match status" value="1"/>
</dbReference>
<evidence type="ECO:0000313" key="7">
    <source>
        <dbReference type="EMBL" id="MTH52107.1"/>
    </source>
</evidence>
<dbReference type="InterPro" id="IPR016039">
    <property type="entry name" value="Thiolase-like"/>
</dbReference>
<dbReference type="Pfam" id="PF02797">
    <property type="entry name" value="Chal_sti_synt_C"/>
    <property type="match status" value="1"/>
</dbReference>
<evidence type="ECO:0000256" key="1">
    <source>
        <dbReference type="ARBA" id="ARBA00005531"/>
    </source>
</evidence>
<dbReference type="Gene3D" id="3.40.47.10">
    <property type="match status" value="2"/>
</dbReference>
<sequence>MGYILSFGASELPYQVSQEAGTEFAETLFKGSFKDLPRLLRAFRNGEIEKRNFAEPLDWYKDDHSFGEKNRRYIEHAAAFGAEAVQAAMTNPAYLSEPFDFQAIDALFFVSTTGLSTPSIDAKIMNRLPFKETTKRIPIWGLGCAGGAAGLSRAMDYCKAYPEANVLVLAVELCSLTFQKGDLTKSNLIGTSLFADGAACMVIAGEKSSALKKSALPYVPVITASRSVLMKNSEDVMGWDIEDDGLHVIFSRDIPSIIKEWLGPNVREFLQEQNIDCEEIGMFLAHPGGKKVLDAYIETLDLEHEAIAHSREILKSYGNMSSVTVLYVIGRAMSERFSSRPAKSLSGALGPGFSAELLLLDWEETI</sequence>
<dbReference type="AlphaFoldDB" id="A0A7X2V2L3"/>
<dbReference type="InterPro" id="IPR001099">
    <property type="entry name" value="Chalcone/stilbene_synt_N"/>
</dbReference>
<protein>
    <submittedName>
        <fullName evidence="7">Type III polyketide synthase</fullName>
    </submittedName>
</protein>
<comment type="caution">
    <text evidence="7">The sequence shown here is derived from an EMBL/GenBank/DDBJ whole genome shotgun (WGS) entry which is preliminary data.</text>
</comment>
<dbReference type="CDD" id="cd00831">
    <property type="entry name" value="CHS_like"/>
    <property type="match status" value="1"/>
</dbReference>
<evidence type="ECO:0000256" key="3">
    <source>
        <dbReference type="ARBA" id="ARBA00023315"/>
    </source>
</evidence>
<feature type="domain" description="Chalcone/stilbene synthase C-terminal" evidence="6">
    <location>
        <begin position="227"/>
        <end position="358"/>
    </location>
</feature>
<keyword evidence="3" id="KW-0012">Acyltransferase</keyword>
<dbReference type="Pfam" id="PF00195">
    <property type="entry name" value="Chal_sti_synt_N"/>
    <property type="match status" value="1"/>
</dbReference>
<reference evidence="7 8" key="1">
    <citation type="journal article" date="2017" name="Int. J. Syst. Evol. Microbiol.">
        <title>Bacillus mangrovi sp. nov., isolated from a sediment sample from a mangrove forest.</title>
        <authorList>
            <person name="Gupta V."/>
            <person name="Singh P.K."/>
            <person name="Korpole S."/>
            <person name="Tanuku N.R.S."/>
            <person name="Pinnaka A.K."/>
        </authorList>
    </citation>
    <scope>NUCLEOTIDE SEQUENCE [LARGE SCALE GENOMIC DNA]</scope>
    <source>
        <strain evidence="7 8">KCTC 33872</strain>
    </source>
</reference>
<feature type="active site" description="Acyl-thioester intermediate" evidence="4">
    <location>
        <position position="144"/>
    </location>
</feature>
<evidence type="ECO:0000313" key="8">
    <source>
        <dbReference type="Proteomes" id="UP000434639"/>
    </source>
</evidence>
<evidence type="ECO:0000259" key="5">
    <source>
        <dbReference type="Pfam" id="PF00195"/>
    </source>
</evidence>
<dbReference type="GO" id="GO:0030639">
    <property type="term" value="P:polyketide biosynthetic process"/>
    <property type="evidence" value="ECO:0007669"/>
    <property type="project" value="TreeGrafter"/>
</dbReference>
<dbReference type="EMBL" id="WMIB01000001">
    <property type="protein sequence ID" value="MTH52107.1"/>
    <property type="molecule type" value="Genomic_DNA"/>
</dbReference>
<accession>A0A7X2V2L3</accession>
<dbReference type="RefSeq" id="WP_162356352.1">
    <property type="nucleotide sequence ID" value="NZ_WMIB01000001.1"/>
</dbReference>
<name>A0A7X2V2L3_9BACI</name>
<organism evidence="7 8">
    <name type="scientific">Metabacillus mangrovi</name>
    <dbReference type="NCBI Taxonomy" id="1491830"/>
    <lineage>
        <taxon>Bacteria</taxon>
        <taxon>Bacillati</taxon>
        <taxon>Bacillota</taxon>
        <taxon>Bacilli</taxon>
        <taxon>Bacillales</taxon>
        <taxon>Bacillaceae</taxon>
        <taxon>Metabacillus</taxon>
    </lineage>
</organism>
<gene>
    <name evidence="7" type="ORF">GKZ89_01720</name>
</gene>
<dbReference type="GO" id="GO:0016747">
    <property type="term" value="F:acyltransferase activity, transferring groups other than amino-acyl groups"/>
    <property type="evidence" value="ECO:0007669"/>
    <property type="project" value="InterPro"/>
</dbReference>
<keyword evidence="8" id="KW-1185">Reference proteome</keyword>
<keyword evidence="2" id="KW-0808">Transferase</keyword>
<evidence type="ECO:0000256" key="2">
    <source>
        <dbReference type="ARBA" id="ARBA00022679"/>
    </source>
</evidence>
<dbReference type="PIRSF" id="PIRSF000451">
    <property type="entry name" value="PKS_III"/>
    <property type="match status" value="1"/>
</dbReference>
<proteinExistence type="inferred from homology"/>
<comment type="similarity">
    <text evidence="1">Belongs to the thiolase-like superfamily. Chalcone/stilbene synthases family.</text>
</comment>